<evidence type="ECO:0000256" key="5">
    <source>
        <dbReference type="ARBA" id="ARBA00023136"/>
    </source>
</evidence>
<dbReference type="AlphaFoldDB" id="A0A2J6S3Z8"/>
<feature type="transmembrane region" description="Helical" evidence="7">
    <location>
        <begin position="47"/>
        <end position="66"/>
    </location>
</feature>
<dbReference type="InterPro" id="IPR002293">
    <property type="entry name" value="AA/rel_permease1"/>
</dbReference>
<dbReference type="PIRSF" id="PIRSF006060">
    <property type="entry name" value="AA_transporter"/>
    <property type="match status" value="1"/>
</dbReference>
<evidence type="ECO:0000256" key="4">
    <source>
        <dbReference type="ARBA" id="ARBA00022989"/>
    </source>
</evidence>
<dbReference type="GO" id="GO:0022857">
    <property type="term" value="F:transmembrane transporter activity"/>
    <property type="evidence" value="ECO:0007669"/>
    <property type="project" value="InterPro"/>
</dbReference>
<keyword evidence="5 7" id="KW-0472">Membrane</keyword>
<name>A0A2J6S3Z8_HYAVF</name>
<feature type="transmembrane region" description="Helical" evidence="7">
    <location>
        <begin position="381"/>
        <end position="401"/>
    </location>
</feature>
<feature type="transmembrane region" description="Helical" evidence="7">
    <location>
        <begin position="453"/>
        <end position="474"/>
    </location>
</feature>
<feature type="compositionally biased region" description="Basic and acidic residues" evidence="6">
    <location>
        <begin position="1"/>
        <end position="13"/>
    </location>
</feature>
<feature type="transmembrane region" description="Helical" evidence="7">
    <location>
        <begin position="241"/>
        <end position="260"/>
    </location>
</feature>
<accession>A0A2J6S3Z8</accession>
<feature type="transmembrane region" description="Helical" evidence="7">
    <location>
        <begin position="281"/>
        <end position="304"/>
    </location>
</feature>
<dbReference type="GO" id="GO:0016020">
    <property type="term" value="C:membrane"/>
    <property type="evidence" value="ECO:0007669"/>
    <property type="project" value="UniProtKB-SubCell"/>
</dbReference>
<keyword evidence="4 7" id="KW-1133">Transmembrane helix</keyword>
<dbReference type="Gene3D" id="1.20.1740.10">
    <property type="entry name" value="Amino acid/polyamine transporter I"/>
    <property type="match status" value="1"/>
</dbReference>
<feature type="transmembrane region" description="Helical" evidence="7">
    <location>
        <begin position="128"/>
        <end position="152"/>
    </location>
</feature>
<proteinExistence type="predicted"/>
<evidence type="ECO:0000256" key="6">
    <source>
        <dbReference type="SAM" id="MobiDB-lite"/>
    </source>
</evidence>
<dbReference type="STRING" id="1149755.A0A2J6S3Z8"/>
<sequence>MSDVKAPESDQEKGSLPMADDNVDTTLGVVTEIVNASGHRDQLDRQYGILSICGMALTVDNAWVAIGTSLNVAIYNGGPPGVLYELLIACAYYGFIAASIAELVSAVPSSGGVYHWASLSPGPKYGRILGFFTGSLNFFGWLFDLASIVYIMSELVVQMYGLYHPNYTQQPWHVFVALLLITWICIAATIFFNKYLPYLQQFGLFVVLFGGLATLIVLAAMPKTHSANSFVWTDWQNNTGWPSGFAFLAGVLNGAFTIGTPDAVTHMAEEVPHPRKDLPKAIAAQIILGSVCAFVFAIALFYGINDLDAVLNASGAFPLAEIYIQATGSTGATFGLLFIIFLSLSPCLIGTFLTVGRTWWALARDNATPFSGFFSNVNERLSCPIEATIFTGIMTTAFGAITLGSHAAFSDLVGSFVILTTTSYALAIGGHLFSGRKNLPQGPFWMGKAGYAINIIAVVCIIFFNIIFCFPYSLPVAVPTMNYNSVILAGVTFLTTVWWFVHARKNYPGPKLGGFIVTEEGRRLAEK</sequence>
<feature type="region of interest" description="Disordered" evidence="6">
    <location>
        <begin position="1"/>
        <end position="22"/>
    </location>
</feature>
<evidence type="ECO:0000256" key="3">
    <source>
        <dbReference type="ARBA" id="ARBA00022692"/>
    </source>
</evidence>
<keyword evidence="2" id="KW-0813">Transport</keyword>
<comment type="subcellular location">
    <subcellularLocation>
        <location evidence="1">Membrane</location>
        <topology evidence="1">Multi-pass membrane protein</topology>
    </subcellularLocation>
</comment>
<protein>
    <submittedName>
        <fullName evidence="8">Putative choline transport protein</fullName>
    </submittedName>
</protein>
<feature type="transmembrane region" description="Helical" evidence="7">
    <location>
        <begin position="86"/>
        <end position="107"/>
    </location>
</feature>
<evidence type="ECO:0000256" key="1">
    <source>
        <dbReference type="ARBA" id="ARBA00004141"/>
    </source>
</evidence>
<keyword evidence="9" id="KW-1185">Reference proteome</keyword>
<dbReference type="PANTHER" id="PTHR45649">
    <property type="entry name" value="AMINO-ACID PERMEASE BAT1"/>
    <property type="match status" value="1"/>
</dbReference>
<dbReference type="PANTHER" id="PTHR45649:SF27">
    <property type="entry name" value="CHOLINE TRANSPORTER (EUROFUNG)"/>
    <property type="match status" value="1"/>
</dbReference>
<feature type="transmembrane region" description="Helical" evidence="7">
    <location>
        <begin position="413"/>
        <end position="433"/>
    </location>
</feature>
<evidence type="ECO:0000313" key="9">
    <source>
        <dbReference type="Proteomes" id="UP000235786"/>
    </source>
</evidence>
<evidence type="ECO:0000313" key="8">
    <source>
        <dbReference type="EMBL" id="PMD45500.1"/>
    </source>
</evidence>
<keyword evidence="3 7" id="KW-0812">Transmembrane</keyword>
<evidence type="ECO:0000256" key="7">
    <source>
        <dbReference type="SAM" id="Phobius"/>
    </source>
</evidence>
<organism evidence="8 9">
    <name type="scientific">Hyaloscypha variabilis (strain UAMH 11265 / GT02V1 / F)</name>
    <name type="common">Meliniomyces variabilis</name>
    <dbReference type="NCBI Taxonomy" id="1149755"/>
    <lineage>
        <taxon>Eukaryota</taxon>
        <taxon>Fungi</taxon>
        <taxon>Dikarya</taxon>
        <taxon>Ascomycota</taxon>
        <taxon>Pezizomycotina</taxon>
        <taxon>Leotiomycetes</taxon>
        <taxon>Helotiales</taxon>
        <taxon>Hyaloscyphaceae</taxon>
        <taxon>Hyaloscypha</taxon>
        <taxon>Hyaloscypha variabilis</taxon>
    </lineage>
</organism>
<gene>
    <name evidence="8" type="ORF">L207DRAFT_508369</name>
</gene>
<dbReference type="OrthoDB" id="3900342at2759"/>
<feature type="transmembrane region" description="Helical" evidence="7">
    <location>
        <begin position="336"/>
        <end position="360"/>
    </location>
</feature>
<dbReference type="Pfam" id="PF13520">
    <property type="entry name" value="AA_permease_2"/>
    <property type="match status" value="1"/>
</dbReference>
<dbReference type="EMBL" id="KZ613940">
    <property type="protein sequence ID" value="PMD45500.1"/>
    <property type="molecule type" value="Genomic_DNA"/>
</dbReference>
<feature type="transmembrane region" description="Helical" evidence="7">
    <location>
        <begin position="480"/>
        <end position="501"/>
    </location>
</feature>
<feature type="transmembrane region" description="Helical" evidence="7">
    <location>
        <begin position="172"/>
        <end position="192"/>
    </location>
</feature>
<feature type="transmembrane region" description="Helical" evidence="7">
    <location>
        <begin position="204"/>
        <end position="221"/>
    </location>
</feature>
<dbReference type="Proteomes" id="UP000235786">
    <property type="component" value="Unassembled WGS sequence"/>
</dbReference>
<evidence type="ECO:0000256" key="2">
    <source>
        <dbReference type="ARBA" id="ARBA00022448"/>
    </source>
</evidence>
<reference evidence="8 9" key="1">
    <citation type="submission" date="2016-04" db="EMBL/GenBank/DDBJ databases">
        <title>A degradative enzymes factory behind the ericoid mycorrhizal symbiosis.</title>
        <authorList>
            <consortium name="DOE Joint Genome Institute"/>
            <person name="Martino E."/>
            <person name="Morin E."/>
            <person name="Grelet G."/>
            <person name="Kuo A."/>
            <person name="Kohler A."/>
            <person name="Daghino S."/>
            <person name="Barry K."/>
            <person name="Choi C."/>
            <person name="Cichocki N."/>
            <person name="Clum A."/>
            <person name="Copeland A."/>
            <person name="Hainaut M."/>
            <person name="Haridas S."/>
            <person name="Labutti K."/>
            <person name="Lindquist E."/>
            <person name="Lipzen A."/>
            <person name="Khouja H.-R."/>
            <person name="Murat C."/>
            <person name="Ohm R."/>
            <person name="Olson A."/>
            <person name="Spatafora J."/>
            <person name="Veneault-Fourrey C."/>
            <person name="Henrissat B."/>
            <person name="Grigoriev I."/>
            <person name="Martin F."/>
            <person name="Perotto S."/>
        </authorList>
    </citation>
    <scope>NUCLEOTIDE SEQUENCE [LARGE SCALE GENOMIC DNA]</scope>
    <source>
        <strain evidence="8 9">F</strain>
    </source>
</reference>